<accession>A0A5B9W9W1</accession>
<keyword evidence="6 7" id="KW-0472">Membrane</keyword>
<keyword evidence="10" id="KW-1185">Reference proteome</keyword>
<proteinExistence type="inferred from homology"/>
<feature type="domain" description="Type II secretion system protein GspF" evidence="8">
    <location>
        <begin position="26"/>
        <end position="144"/>
    </location>
</feature>
<comment type="similarity">
    <text evidence="2">Belongs to the GSP F family.</text>
</comment>
<evidence type="ECO:0000259" key="8">
    <source>
        <dbReference type="Pfam" id="PF00482"/>
    </source>
</evidence>
<evidence type="ECO:0000256" key="2">
    <source>
        <dbReference type="ARBA" id="ARBA00005745"/>
    </source>
</evidence>
<gene>
    <name evidence="9" type="primary">epsF_4</name>
    <name evidence="9" type="ORF">OJF2_56140</name>
</gene>
<keyword evidence="3" id="KW-1003">Cell membrane</keyword>
<evidence type="ECO:0000256" key="4">
    <source>
        <dbReference type="ARBA" id="ARBA00022692"/>
    </source>
</evidence>
<dbReference type="Pfam" id="PF00482">
    <property type="entry name" value="T2SSF"/>
    <property type="match status" value="2"/>
</dbReference>
<dbReference type="KEGG" id="agv:OJF2_56140"/>
<dbReference type="Proteomes" id="UP000324233">
    <property type="component" value="Chromosome"/>
</dbReference>
<dbReference type="PRINTS" id="PR00812">
    <property type="entry name" value="BCTERIALGSPF"/>
</dbReference>
<dbReference type="AlphaFoldDB" id="A0A5B9W9W1"/>
<evidence type="ECO:0000256" key="1">
    <source>
        <dbReference type="ARBA" id="ARBA00004651"/>
    </source>
</evidence>
<dbReference type="OrthoDB" id="279749at2"/>
<dbReference type="GO" id="GO:0005886">
    <property type="term" value="C:plasma membrane"/>
    <property type="evidence" value="ECO:0007669"/>
    <property type="project" value="UniProtKB-SubCell"/>
</dbReference>
<evidence type="ECO:0000256" key="5">
    <source>
        <dbReference type="ARBA" id="ARBA00022989"/>
    </source>
</evidence>
<dbReference type="InterPro" id="IPR003004">
    <property type="entry name" value="GspF/PilC"/>
</dbReference>
<feature type="domain" description="Type II secretion system protein GspF" evidence="8">
    <location>
        <begin position="224"/>
        <end position="343"/>
    </location>
</feature>
<feature type="transmembrane region" description="Helical" evidence="7">
    <location>
        <begin position="121"/>
        <end position="147"/>
    </location>
</feature>
<comment type="subcellular location">
    <subcellularLocation>
        <location evidence="1">Cell membrane</location>
        <topology evidence="1">Multi-pass membrane protein</topology>
    </subcellularLocation>
</comment>
<dbReference type="InterPro" id="IPR042094">
    <property type="entry name" value="T2SS_GspF_sf"/>
</dbReference>
<reference evidence="9 10" key="1">
    <citation type="submission" date="2019-08" db="EMBL/GenBank/DDBJ databases">
        <title>Deep-cultivation of Planctomycetes and their phenomic and genomic characterization uncovers novel biology.</title>
        <authorList>
            <person name="Wiegand S."/>
            <person name="Jogler M."/>
            <person name="Boedeker C."/>
            <person name="Pinto D."/>
            <person name="Vollmers J."/>
            <person name="Rivas-Marin E."/>
            <person name="Kohn T."/>
            <person name="Peeters S.H."/>
            <person name="Heuer A."/>
            <person name="Rast P."/>
            <person name="Oberbeckmann S."/>
            <person name="Bunk B."/>
            <person name="Jeske O."/>
            <person name="Meyerdierks A."/>
            <person name="Storesund J.E."/>
            <person name="Kallscheuer N."/>
            <person name="Luecker S."/>
            <person name="Lage O.M."/>
            <person name="Pohl T."/>
            <person name="Merkel B.J."/>
            <person name="Hornburger P."/>
            <person name="Mueller R.-W."/>
            <person name="Bruemmer F."/>
            <person name="Labrenz M."/>
            <person name="Spormann A.M."/>
            <person name="Op den Camp H."/>
            <person name="Overmann J."/>
            <person name="Amann R."/>
            <person name="Jetten M.S.M."/>
            <person name="Mascher T."/>
            <person name="Medema M.H."/>
            <person name="Devos D.P."/>
            <person name="Kaster A.-K."/>
            <person name="Ovreas L."/>
            <person name="Rohde M."/>
            <person name="Galperin M.Y."/>
            <person name="Jogler C."/>
        </authorList>
    </citation>
    <scope>NUCLEOTIDE SEQUENCE [LARGE SCALE GENOMIC DNA]</scope>
    <source>
        <strain evidence="9 10">OJF2</strain>
    </source>
</reference>
<protein>
    <submittedName>
        <fullName evidence="9">Type II secretion system protein F</fullName>
    </submittedName>
</protein>
<evidence type="ECO:0000256" key="7">
    <source>
        <dbReference type="SAM" id="Phobius"/>
    </source>
</evidence>
<name>A0A5B9W9W1_9BACT</name>
<evidence type="ECO:0000256" key="3">
    <source>
        <dbReference type="ARBA" id="ARBA00022475"/>
    </source>
</evidence>
<dbReference type="EMBL" id="CP042997">
    <property type="protein sequence ID" value="QEH37029.1"/>
    <property type="molecule type" value="Genomic_DNA"/>
</dbReference>
<keyword evidence="5 7" id="KW-1133">Transmembrane helix</keyword>
<evidence type="ECO:0000313" key="9">
    <source>
        <dbReference type="EMBL" id="QEH37029.1"/>
    </source>
</evidence>
<feature type="transmembrane region" description="Helical" evidence="7">
    <location>
        <begin position="324"/>
        <end position="354"/>
    </location>
</feature>
<organism evidence="9 10">
    <name type="scientific">Aquisphaera giovannonii</name>
    <dbReference type="NCBI Taxonomy" id="406548"/>
    <lineage>
        <taxon>Bacteria</taxon>
        <taxon>Pseudomonadati</taxon>
        <taxon>Planctomycetota</taxon>
        <taxon>Planctomycetia</taxon>
        <taxon>Isosphaerales</taxon>
        <taxon>Isosphaeraceae</taxon>
        <taxon>Aquisphaera</taxon>
    </lineage>
</organism>
<dbReference type="PANTHER" id="PTHR30012">
    <property type="entry name" value="GENERAL SECRETION PATHWAY PROTEIN"/>
    <property type="match status" value="1"/>
</dbReference>
<evidence type="ECO:0000256" key="6">
    <source>
        <dbReference type="ARBA" id="ARBA00023136"/>
    </source>
</evidence>
<keyword evidence="4 7" id="KW-0812">Transmembrane</keyword>
<dbReference type="PANTHER" id="PTHR30012:SF0">
    <property type="entry name" value="TYPE II SECRETION SYSTEM PROTEIN F-RELATED"/>
    <property type="match status" value="1"/>
</dbReference>
<dbReference type="InterPro" id="IPR018076">
    <property type="entry name" value="T2SS_GspF_dom"/>
</dbReference>
<evidence type="ECO:0000313" key="10">
    <source>
        <dbReference type="Proteomes" id="UP000324233"/>
    </source>
</evidence>
<sequence length="360" mass="38105">MARAGEGRGSAGSLTVGELTALNEEIVALVRSGLPLDRGLGRLGDDLRGGLKRIADALATRIGHGESLHEALDAEGQAAPPLYRAVVEAGARSGNLAAALEGLTSYLRGYGEARSAVGMALWYPILVLSLAYSLFLGLVTLVVPRFVSACESLGVPVVAPLRWLSTAGQLAWIWWPAWPITLIALLVAWRRSGGAAAFQGPSRSFLRFVPWVGELCEDYEAAGFAELLALLLEHGVGYPQALQLAGDASGNPTIADGARRLSEAVARGESAREALKDPKSRAFRPMLRWTLSTGAEQGALATALRNLAPMYRKRGAYQAEKLRIFLPALLMLVLGGAATALYGLSLFVPLAALLRTISSP</sequence>
<feature type="transmembrane region" description="Helical" evidence="7">
    <location>
        <begin position="167"/>
        <end position="189"/>
    </location>
</feature>
<dbReference type="Gene3D" id="1.20.81.30">
    <property type="entry name" value="Type II secretion system (T2SS), domain F"/>
    <property type="match status" value="2"/>
</dbReference>